<comment type="caution">
    <text evidence="3">The sequence shown here is derived from an EMBL/GenBank/DDBJ whole genome shotgun (WGS) entry which is preliminary data.</text>
</comment>
<accession>A0A177GDK8</accession>
<dbReference type="Gene3D" id="2.120.10.30">
    <property type="entry name" value="TolB, C-terminal domain"/>
    <property type="match status" value="1"/>
</dbReference>
<dbReference type="InterPro" id="IPR017996">
    <property type="entry name" value="MRJP/yellow-related"/>
</dbReference>
<dbReference type="EMBL" id="LVHD01000011">
    <property type="protein sequence ID" value="OAG77757.1"/>
    <property type="molecule type" value="Genomic_DNA"/>
</dbReference>
<name>A0A177GDK8_9PROT</name>
<proteinExistence type="predicted"/>
<evidence type="ECO:0000256" key="1">
    <source>
        <dbReference type="ARBA" id="ARBA00004613"/>
    </source>
</evidence>
<gene>
    <name evidence="3" type="ORF">Amal_01130</name>
</gene>
<dbReference type="Pfam" id="PF03022">
    <property type="entry name" value="MRJP"/>
    <property type="match status" value="1"/>
</dbReference>
<dbReference type="STRING" id="178901.AmDm5_1180"/>
<keyword evidence="2" id="KW-0964">Secreted</keyword>
<protein>
    <submittedName>
        <fullName evidence="3">Gluconolactonase</fullName>
    </submittedName>
</protein>
<organism evidence="3 4">
    <name type="scientific">Acetobacter malorum</name>
    <dbReference type="NCBI Taxonomy" id="178901"/>
    <lineage>
        <taxon>Bacteria</taxon>
        <taxon>Pseudomonadati</taxon>
        <taxon>Pseudomonadota</taxon>
        <taxon>Alphaproteobacteria</taxon>
        <taxon>Acetobacterales</taxon>
        <taxon>Acetobacteraceae</taxon>
        <taxon>Acetobacter</taxon>
    </lineage>
</organism>
<dbReference type="SUPFAM" id="SSF101898">
    <property type="entry name" value="NHL repeat"/>
    <property type="match status" value="1"/>
</dbReference>
<dbReference type="Proteomes" id="UP000077349">
    <property type="component" value="Unassembled WGS sequence"/>
</dbReference>
<dbReference type="GO" id="GO:0005576">
    <property type="term" value="C:extracellular region"/>
    <property type="evidence" value="ECO:0007669"/>
    <property type="project" value="UniProtKB-SubCell"/>
</dbReference>
<comment type="subcellular location">
    <subcellularLocation>
        <location evidence="1">Secreted</location>
    </subcellularLocation>
</comment>
<dbReference type="AlphaFoldDB" id="A0A177GDK8"/>
<sequence>MFSPHTHSKAARNFMMIRRTRPFSGFRRALALTTLTASLAAALPTPAAWAVHMPKVPELSASALTPFTQSDKQIWDAVVPLPDGRMLFEAPAWIGNPGPQLSVRNTDGSFAPYPDADWNAAEGDAAKRIVAAAGVTLLPDGTLWVLDSGVPNRKAPAVAQPKLIHIDTRNNTVLGTVAIEKTALHPDSILSGVAVHENTAYVTDSGVAGVLVVDIPSASTRRFLDRHPSLTATRPIQIPGGTLNWGDGRAAAIDSSMIAVSPDGRWIVMQAPGNYLSRVETSTFSDPDITPAAMEEIVTQWYKTPSLGGMTIGPDGTLYWSDVSTNSILSYSTGRIPRRLITDPRLNFPGTPGLDTHGHLFVPAMQLDHAAAFQNGKATVTWPVTVYQLTLPTTPPPT</sequence>
<evidence type="ECO:0000256" key="2">
    <source>
        <dbReference type="ARBA" id="ARBA00022525"/>
    </source>
</evidence>
<evidence type="ECO:0000313" key="3">
    <source>
        <dbReference type="EMBL" id="OAG77757.1"/>
    </source>
</evidence>
<dbReference type="InterPro" id="IPR011042">
    <property type="entry name" value="6-blade_b-propeller_TolB-like"/>
</dbReference>
<dbReference type="PATRIC" id="fig|178901.16.peg.1194"/>
<reference evidence="3 4" key="1">
    <citation type="submission" date="2016-03" db="EMBL/GenBank/DDBJ databases">
        <title>Draft genome sequence of Acetobacter malorum CECT 7742, a strain isolated from strawberry vinegar.</title>
        <authorList>
            <person name="Sainz F."/>
            <person name="Mas A."/>
            <person name="Torija M.J."/>
        </authorList>
    </citation>
    <scope>NUCLEOTIDE SEQUENCE [LARGE SCALE GENOMIC DNA]</scope>
    <source>
        <strain evidence="3 4">CECT 7742</strain>
    </source>
</reference>
<evidence type="ECO:0000313" key="4">
    <source>
        <dbReference type="Proteomes" id="UP000077349"/>
    </source>
</evidence>
<dbReference type="eggNOG" id="COG3386">
    <property type="taxonomic scope" value="Bacteria"/>
</dbReference>